<reference evidence="2 3" key="1">
    <citation type="submission" date="2020-08" db="EMBL/GenBank/DDBJ databases">
        <title>Genomic Encyclopedia of Type Strains, Phase IV (KMG-V): Genome sequencing to study the core and pangenomes of soil and plant-associated prokaryotes.</title>
        <authorList>
            <person name="Whitman W."/>
        </authorList>
    </citation>
    <scope>NUCLEOTIDE SEQUENCE [LARGE SCALE GENOMIC DNA]</scope>
    <source>
        <strain evidence="2 3">M8UP14</strain>
    </source>
</reference>
<dbReference type="InterPro" id="IPR017946">
    <property type="entry name" value="PLC-like_Pdiesterase_TIM-brl"/>
</dbReference>
<dbReference type="GO" id="GO:0008081">
    <property type="term" value="F:phosphoric diester hydrolase activity"/>
    <property type="evidence" value="ECO:0007669"/>
    <property type="project" value="InterPro"/>
</dbReference>
<dbReference type="Gene3D" id="3.20.20.190">
    <property type="entry name" value="Phosphatidylinositol (PI) phosphodiesterase"/>
    <property type="match status" value="1"/>
</dbReference>
<evidence type="ECO:0000313" key="3">
    <source>
        <dbReference type="Proteomes" id="UP000540989"/>
    </source>
</evidence>
<dbReference type="Proteomes" id="UP000540989">
    <property type="component" value="Unassembled WGS sequence"/>
</dbReference>
<dbReference type="PROSITE" id="PS50007">
    <property type="entry name" value="PIPLC_X_DOMAIN"/>
    <property type="match status" value="1"/>
</dbReference>
<dbReference type="InterPro" id="IPR032075">
    <property type="entry name" value="PI-PLC-C1"/>
</dbReference>
<name>A0A7W7ZFY7_9BACT</name>
<evidence type="ECO:0000313" key="2">
    <source>
        <dbReference type="EMBL" id="MBB5059107.1"/>
    </source>
</evidence>
<dbReference type="CDD" id="cd08589">
    <property type="entry name" value="PI-PLCc_SaPLC1_like"/>
    <property type="match status" value="1"/>
</dbReference>
<proteinExistence type="predicted"/>
<feature type="region of interest" description="Disordered" evidence="1">
    <location>
        <begin position="324"/>
        <end position="345"/>
    </location>
</feature>
<dbReference type="EMBL" id="JACHIP010000005">
    <property type="protein sequence ID" value="MBB5059107.1"/>
    <property type="molecule type" value="Genomic_DNA"/>
</dbReference>
<protein>
    <recommendedName>
        <fullName evidence="4">Calcium-dependent phosphoinositide phospholipase C</fullName>
    </recommendedName>
</protein>
<evidence type="ECO:0000256" key="1">
    <source>
        <dbReference type="SAM" id="MobiDB-lite"/>
    </source>
</evidence>
<keyword evidence="3" id="KW-1185">Reference proteome</keyword>
<dbReference type="RefSeq" id="WP_246409292.1">
    <property type="nucleotide sequence ID" value="NZ_JACHIP010000005.1"/>
</dbReference>
<accession>A0A7W7ZFY7</accession>
<dbReference type="Pfam" id="PF16670">
    <property type="entry name" value="PI-PLC-C1"/>
    <property type="match status" value="1"/>
</dbReference>
<organism evidence="2 3">
    <name type="scientific">Granulicella aggregans</name>
    <dbReference type="NCBI Taxonomy" id="474949"/>
    <lineage>
        <taxon>Bacteria</taxon>
        <taxon>Pseudomonadati</taxon>
        <taxon>Acidobacteriota</taxon>
        <taxon>Terriglobia</taxon>
        <taxon>Terriglobales</taxon>
        <taxon>Acidobacteriaceae</taxon>
        <taxon>Granulicella</taxon>
    </lineage>
</organism>
<evidence type="ECO:0008006" key="4">
    <source>
        <dbReference type="Google" id="ProtNLM"/>
    </source>
</evidence>
<sequence length="395" mass="43483">MSTWKPAELVMIAEKGLLVFIAAKIFAPLALATVSASSFAQASPSSAKQDATLRINQLQVVGTHNSYHSGLSSGEKAYLELRDRRTAEALDYSHPPLPQQLSAGIRQIELDIFPDPAGGRFAGPIAKEGSVIVDPNPDHEMESPGFKVLHLQKVDQGSTCRTLIRCLNQVHDWSQQNPNHLPLFILIECKSYRSVTPTGETHFEAMTPALFDALDKEILSVFRLSEIVTPNQVRGSHANLLDAIKDTGWPTLVAARGKIFFLLDNRDLAATYEQGYPSLKGRILFPNSVPETPDAAFVEMNDGPPEKIVQLVRQGYLVRTRADSDTMQARSNSTRRRDQAMSSGAQIVSTDYPPSEPARWSGYAVEFSRGHVARCNPENQPLGCKDDLLEPVQNP</sequence>
<dbReference type="SUPFAM" id="SSF51695">
    <property type="entry name" value="PLC-like phosphodiesterases"/>
    <property type="match status" value="1"/>
</dbReference>
<dbReference type="AlphaFoldDB" id="A0A7W7ZFY7"/>
<dbReference type="GO" id="GO:0006629">
    <property type="term" value="P:lipid metabolic process"/>
    <property type="evidence" value="ECO:0007669"/>
    <property type="project" value="InterPro"/>
</dbReference>
<comment type="caution">
    <text evidence="2">The sequence shown here is derived from an EMBL/GenBank/DDBJ whole genome shotgun (WGS) entry which is preliminary data.</text>
</comment>
<gene>
    <name evidence="2" type="ORF">HDF16_003830</name>
</gene>